<dbReference type="EMBL" id="JASPKY010000056">
    <property type="protein sequence ID" value="KAK9744617.1"/>
    <property type="molecule type" value="Genomic_DNA"/>
</dbReference>
<organism evidence="1 2">
    <name type="scientific">Popillia japonica</name>
    <name type="common">Japanese beetle</name>
    <dbReference type="NCBI Taxonomy" id="7064"/>
    <lineage>
        <taxon>Eukaryota</taxon>
        <taxon>Metazoa</taxon>
        <taxon>Ecdysozoa</taxon>
        <taxon>Arthropoda</taxon>
        <taxon>Hexapoda</taxon>
        <taxon>Insecta</taxon>
        <taxon>Pterygota</taxon>
        <taxon>Neoptera</taxon>
        <taxon>Endopterygota</taxon>
        <taxon>Coleoptera</taxon>
        <taxon>Polyphaga</taxon>
        <taxon>Scarabaeiformia</taxon>
        <taxon>Scarabaeidae</taxon>
        <taxon>Rutelinae</taxon>
        <taxon>Popillia</taxon>
    </lineage>
</organism>
<keyword evidence="2" id="KW-1185">Reference proteome</keyword>
<evidence type="ECO:0000313" key="1">
    <source>
        <dbReference type="EMBL" id="KAK9744617.1"/>
    </source>
</evidence>
<evidence type="ECO:0000313" key="2">
    <source>
        <dbReference type="Proteomes" id="UP001458880"/>
    </source>
</evidence>
<gene>
    <name evidence="1" type="ORF">QE152_g7577</name>
</gene>
<name>A0AAW1MEP4_POPJA</name>
<accession>A0AAW1MEP4</accession>
<reference evidence="1 2" key="1">
    <citation type="journal article" date="2024" name="BMC Genomics">
        <title>De novo assembly and annotation of Popillia japonica's genome with initial clues to its potential as an invasive pest.</title>
        <authorList>
            <person name="Cucini C."/>
            <person name="Boschi S."/>
            <person name="Funari R."/>
            <person name="Cardaioli E."/>
            <person name="Iannotti N."/>
            <person name="Marturano G."/>
            <person name="Paoli F."/>
            <person name="Bruttini M."/>
            <person name="Carapelli A."/>
            <person name="Frati F."/>
            <person name="Nardi F."/>
        </authorList>
    </citation>
    <scope>NUCLEOTIDE SEQUENCE [LARGE SCALE GENOMIC DNA]</scope>
    <source>
        <strain evidence="1">DMR45628</strain>
    </source>
</reference>
<dbReference type="AlphaFoldDB" id="A0AAW1MEP4"/>
<sequence>MHNVWTEETVISSWKLFDIVDCVADIDASLRELKTSSINACWKNLWPKVLVKGNHLPPITNQGKEIIEVAHQIGGDGFEDIRHDETHDVIESHGNEQTEEELLEMMEDKQKDFEEGEDEKAKDEISGKRYVISFLYLFLTCVFYPRQEFFVEHLREILILQQLVEKALEYDPFFVRSLREKLRLRRPFTSNLKSYRPNRPSNFRILVIFCPQRATFNSVTQ</sequence>
<comment type="caution">
    <text evidence="1">The sequence shown here is derived from an EMBL/GenBank/DDBJ whole genome shotgun (WGS) entry which is preliminary data.</text>
</comment>
<protein>
    <submittedName>
        <fullName evidence="1">Uncharacterized protein</fullName>
    </submittedName>
</protein>
<dbReference type="Proteomes" id="UP001458880">
    <property type="component" value="Unassembled WGS sequence"/>
</dbReference>
<proteinExistence type="predicted"/>